<accession>A0ABN9KSZ7</accession>
<dbReference type="InterPro" id="IPR008271">
    <property type="entry name" value="Ser/Thr_kinase_AS"/>
</dbReference>
<evidence type="ECO:0000256" key="8">
    <source>
        <dbReference type="ARBA" id="ARBA00047899"/>
    </source>
</evidence>
<comment type="caution">
    <text evidence="13">The sequence shown here is derived from an EMBL/GenBank/DDBJ whole genome shotgun (WGS) entry which is preliminary data.</text>
</comment>
<feature type="region of interest" description="Disordered" evidence="10">
    <location>
        <begin position="467"/>
        <end position="512"/>
    </location>
</feature>
<dbReference type="InterPro" id="IPR000719">
    <property type="entry name" value="Prot_kinase_dom"/>
</dbReference>
<dbReference type="Pfam" id="PF00069">
    <property type="entry name" value="Pkinase"/>
    <property type="match status" value="1"/>
</dbReference>
<keyword evidence="4" id="KW-0808">Transferase</keyword>
<organism evidence="13 14">
    <name type="scientific">Ranitomeya imitator</name>
    <name type="common">mimic poison frog</name>
    <dbReference type="NCBI Taxonomy" id="111125"/>
    <lineage>
        <taxon>Eukaryota</taxon>
        <taxon>Metazoa</taxon>
        <taxon>Chordata</taxon>
        <taxon>Craniata</taxon>
        <taxon>Vertebrata</taxon>
        <taxon>Euteleostomi</taxon>
        <taxon>Amphibia</taxon>
        <taxon>Batrachia</taxon>
        <taxon>Anura</taxon>
        <taxon>Neobatrachia</taxon>
        <taxon>Hyloidea</taxon>
        <taxon>Dendrobatidae</taxon>
        <taxon>Dendrobatinae</taxon>
        <taxon>Ranitomeya</taxon>
    </lineage>
</organism>
<gene>
    <name evidence="13" type="ORF">RIMI_LOCUS1830069</name>
</gene>
<keyword evidence="3" id="KW-0723">Serine/threonine-protein kinase</keyword>
<dbReference type="InterPro" id="IPR011009">
    <property type="entry name" value="Kinase-like_dom_sf"/>
</dbReference>
<evidence type="ECO:0000313" key="14">
    <source>
        <dbReference type="Proteomes" id="UP001176940"/>
    </source>
</evidence>
<dbReference type="SUPFAM" id="SSF56112">
    <property type="entry name" value="Protein kinase-like (PK-like)"/>
    <property type="match status" value="1"/>
</dbReference>
<evidence type="ECO:0000256" key="1">
    <source>
        <dbReference type="ARBA" id="ARBA00009903"/>
    </source>
</evidence>
<proteinExistence type="inferred from homology"/>
<comment type="similarity">
    <text evidence="1">Belongs to the protein kinase superfamily. AGC Ser/Thr protein kinase family.</text>
</comment>
<evidence type="ECO:0000256" key="10">
    <source>
        <dbReference type="SAM" id="MobiDB-lite"/>
    </source>
</evidence>
<dbReference type="Gene3D" id="1.10.510.10">
    <property type="entry name" value="Transferase(Phosphotransferase) domain 1"/>
    <property type="match status" value="1"/>
</dbReference>
<protein>
    <recommendedName>
        <fullName evidence="2">non-specific serine/threonine protein kinase</fullName>
        <ecNumber evidence="2">2.7.11.1</ecNumber>
    </recommendedName>
</protein>
<dbReference type="InterPro" id="IPR000961">
    <property type="entry name" value="AGC-kinase_C"/>
</dbReference>
<dbReference type="EMBL" id="CAUEEQ010002444">
    <property type="protein sequence ID" value="CAJ0922761.1"/>
    <property type="molecule type" value="Genomic_DNA"/>
</dbReference>
<dbReference type="EC" id="2.7.11.1" evidence="2"/>
<keyword evidence="5" id="KW-0547">Nucleotide-binding</keyword>
<evidence type="ECO:0000256" key="2">
    <source>
        <dbReference type="ARBA" id="ARBA00012513"/>
    </source>
</evidence>
<dbReference type="PROSITE" id="PS51285">
    <property type="entry name" value="AGC_KINASE_CTER"/>
    <property type="match status" value="1"/>
</dbReference>
<dbReference type="Proteomes" id="UP001176940">
    <property type="component" value="Unassembled WGS sequence"/>
</dbReference>
<evidence type="ECO:0000256" key="5">
    <source>
        <dbReference type="ARBA" id="ARBA00022741"/>
    </source>
</evidence>
<evidence type="ECO:0000256" key="4">
    <source>
        <dbReference type="ARBA" id="ARBA00022679"/>
    </source>
</evidence>
<feature type="region of interest" description="Disordered" evidence="10">
    <location>
        <begin position="426"/>
        <end position="450"/>
    </location>
</feature>
<dbReference type="PROSITE" id="PS00108">
    <property type="entry name" value="PROTEIN_KINASE_ST"/>
    <property type="match status" value="1"/>
</dbReference>
<dbReference type="PANTHER" id="PTHR24356">
    <property type="entry name" value="SERINE/THREONINE-PROTEIN KINASE"/>
    <property type="match status" value="1"/>
</dbReference>
<evidence type="ECO:0000259" key="12">
    <source>
        <dbReference type="PROSITE" id="PS51285"/>
    </source>
</evidence>
<evidence type="ECO:0000256" key="6">
    <source>
        <dbReference type="ARBA" id="ARBA00022777"/>
    </source>
</evidence>
<comment type="catalytic activity">
    <reaction evidence="9">
        <text>L-seryl-[protein] + ATP = O-phospho-L-seryl-[protein] + ADP + H(+)</text>
        <dbReference type="Rhea" id="RHEA:17989"/>
        <dbReference type="Rhea" id="RHEA-COMP:9863"/>
        <dbReference type="Rhea" id="RHEA-COMP:11604"/>
        <dbReference type="ChEBI" id="CHEBI:15378"/>
        <dbReference type="ChEBI" id="CHEBI:29999"/>
        <dbReference type="ChEBI" id="CHEBI:30616"/>
        <dbReference type="ChEBI" id="CHEBI:83421"/>
        <dbReference type="ChEBI" id="CHEBI:456216"/>
        <dbReference type="EC" id="2.7.11.1"/>
    </reaction>
</comment>
<dbReference type="InterPro" id="IPR050236">
    <property type="entry name" value="Ser_Thr_kinase_AGC"/>
</dbReference>
<feature type="domain" description="AGC-kinase C-terminal" evidence="12">
    <location>
        <begin position="312"/>
        <end position="380"/>
    </location>
</feature>
<evidence type="ECO:0000256" key="9">
    <source>
        <dbReference type="ARBA" id="ARBA00048679"/>
    </source>
</evidence>
<evidence type="ECO:0000256" key="7">
    <source>
        <dbReference type="ARBA" id="ARBA00022840"/>
    </source>
</evidence>
<evidence type="ECO:0000256" key="3">
    <source>
        <dbReference type="ARBA" id="ARBA00022527"/>
    </source>
</evidence>
<keyword evidence="7" id="KW-0067">ATP-binding</keyword>
<sequence>MKRCRRPEALEDRVDARYVRLKKDLKLKIWLSLKNWPEKSCLYWNPHWNARSVHLVRHKDSQQIFAMKKIAKQNLNTPQSVEWAYLERDIQIFADCPFVVPMLCSFPTRSHLCMVLEYVGGGDCGTLLTTRGHLSVPLARLYFAEALLAVEYLHSYGVVHRDLKPDNLMITPAGHIKVTDFGLSKVGLMIPKTNNVKESAEDIAREYQDRKLCGTPCYIAPEVILKEGYGRPVDWWAMGIILHEFLLGSIPFDGDTVTELYKMVLFGDIVWECDRAPPLDAQNLITELLRKNPVHRLGTGGAFQIKDHPFLNDLDFDNLLSQKPEYVPQLLSDMDTSCFINHSDMNKHLVSEDEGTSENNDSLDFQNYTSSSEKLCKLCTTTTSMVNIEDPKTPPEFTPASSTIISEMQQESVPVCNRDYAITILPSSSPLSDPSDKSKNLVSDYEEGKSENEENVFFLKVTSSESISKHSTSTNGTMKDEDPKSPPECTAASNTDISEMQKESVPVSDRDNVITILPSSPSLSESQAQEDRKSVINLSTEQQNSENAKKGKKRRGSIFRRILSSCRRGLSRAARVFACCHCCPKTI</sequence>
<keyword evidence="14" id="KW-1185">Reference proteome</keyword>
<evidence type="ECO:0000259" key="11">
    <source>
        <dbReference type="PROSITE" id="PS50011"/>
    </source>
</evidence>
<keyword evidence="6" id="KW-0418">Kinase</keyword>
<feature type="domain" description="Protein kinase" evidence="11">
    <location>
        <begin position="1"/>
        <end position="311"/>
    </location>
</feature>
<comment type="catalytic activity">
    <reaction evidence="8">
        <text>L-threonyl-[protein] + ATP = O-phospho-L-threonyl-[protein] + ADP + H(+)</text>
        <dbReference type="Rhea" id="RHEA:46608"/>
        <dbReference type="Rhea" id="RHEA-COMP:11060"/>
        <dbReference type="Rhea" id="RHEA-COMP:11605"/>
        <dbReference type="ChEBI" id="CHEBI:15378"/>
        <dbReference type="ChEBI" id="CHEBI:30013"/>
        <dbReference type="ChEBI" id="CHEBI:30616"/>
        <dbReference type="ChEBI" id="CHEBI:61977"/>
        <dbReference type="ChEBI" id="CHEBI:456216"/>
        <dbReference type="EC" id="2.7.11.1"/>
    </reaction>
</comment>
<reference evidence="13" key="1">
    <citation type="submission" date="2023-07" db="EMBL/GenBank/DDBJ databases">
        <authorList>
            <person name="Stuckert A."/>
        </authorList>
    </citation>
    <scope>NUCLEOTIDE SEQUENCE</scope>
</reference>
<dbReference type="PROSITE" id="PS50011">
    <property type="entry name" value="PROTEIN_KINASE_DOM"/>
    <property type="match status" value="1"/>
</dbReference>
<name>A0ABN9KSZ7_9NEOB</name>
<dbReference type="Gene3D" id="3.30.200.20">
    <property type="entry name" value="Phosphorylase Kinase, domain 1"/>
    <property type="match status" value="1"/>
</dbReference>
<dbReference type="PANTHER" id="PTHR24356:SF414">
    <property type="entry name" value="NON-SPECIFIC SERINE_THREONINE PROTEIN KINASE"/>
    <property type="match status" value="1"/>
</dbReference>
<evidence type="ECO:0000313" key="13">
    <source>
        <dbReference type="EMBL" id="CAJ0922761.1"/>
    </source>
</evidence>
<dbReference type="SMART" id="SM00220">
    <property type="entry name" value="S_TKc"/>
    <property type="match status" value="1"/>
</dbReference>